<accession>A7NQP1</accession>
<evidence type="ECO:0000259" key="1">
    <source>
        <dbReference type="Pfam" id="PF04734"/>
    </source>
</evidence>
<dbReference type="Proteomes" id="UP000000263">
    <property type="component" value="Chromosome"/>
</dbReference>
<dbReference type="Pfam" id="PF04734">
    <property type="entry name" value="Ceramidase_alk"/>
    <property type="match status" value="1"/>
</dbReference>
<protein>
    <recommendedName>
        <fullName evidence="1">Neutral/alkaline non-lysosomal ceramidase N-terminal domain-containing protein</fullName>
    </recommendedName>
</protein>
<name>A7NQP1_ROSCS</name>
<evidence type="ECO:0000313" key="2">
    <source>
        <dbReference type="EMBL" id="ABU59887.1"/>
    </source>
</evidence>
<organism evidence="2 3">
    <name type="scientific">Roseiflexus castenholzii (strain DSM 13941 / HLO8)</name>
    <dbReference type="NCBI Taxonomy" id="383372"/>
    <lineage>
        <taxon>Bacteria</taxon>
        <taxon>Bacillati</taxon>
        <taxon>Chloroflexota</taxon>
        <taxon>Chloroflexia</taxon>
        <taxon>Chloroflexales</taxon>
        <taxon>Roseiflexineae</taxon>
        <taxon>Roseiflexaceae</taxon>
        <taxon>Roseiflexus</taxon>
    </lineage>
</organism>
<reference evidence="2 3" key="1">
    <citation type="submission" date="2007-08" db="EMBL/GenBank/DDBJ databases">
        <title>Complete sequence of Roseiflexus castenholzii DSM 13941.</title>
        <authorList>
            <consortium name="US DOE Joint Genome Institute"/>
            <person name="Copeland A."/>
            <person name="Lucas S."/>
            <person name="Lapidus A."/>
            <person name="Barry K."/>
            <person name="Glavina del Rio T."/>
            <person name="Dalin E."/>
            <person name="Tice H."/>
            <person name="Pitluck S."/>
            <person name="Thompson L.S."/>
            <person name="Brettin T."/>
            <person name="Bruce D."/>
            <person name="Detter J.C."/>
            <person name="Han C."/>
            <person name="Tapia R."/>
            <person name="Schmutz J."/>
            <person name="Larimer F."/>
            <person name="Land M."/>
            <person name="Hauser L."/>
            <person name="Kyrpides N."/>
            <person name="Mikhailova N."/>
            <person name="Bryant D.A."/>
            <person name="Hanada S."/>
            <person name="Tsukatani Y."/>
            <person name="Richardson P."/>
        </authorList>
    </citation>
    <scope>NUCLEOTIDE SEQUENCE [LARGE SCALE GENOMIC DNA]</scope>
    <source>
        <strain evidence="3">DSM 13941 / HLO8</strain>
    </source>
</reference>
<keyword evidence="3" id="KW-1185">Reference proteome</keyword>
<dbReference type="HOGENOM" id="CLU_030011_2_0_0"/>
<dbReference type="OrthoDB" id="337762at2"/>
<dbReference type="STRING" id="383372.Rcas_3850"/>
<dbReference type="AlphaFoldDB" id="A7NQP1"/>
<feature type="domain" description="Neutral/alkaline non-lysosomal ceramidase N-terminal" evidence="1">
    <location>
        <begin position="7"/>
        <end position="229"/>
    </location>
</feature>
<proteinExistence type="predicted"/>
<dbReference type="KEGG" id="rca:Rcas_3850"/>
<dbReference type="eggNOG" id="COG2133">
    <property type="taxonomic scope" value="Bacteria"/>
</dbReference>
<gene>
    <name evidence="2" type="ordered locus">Rcas_3850</name>
</gene>
<dbReference type="RefSeq" id="WP_012122310.1">
    <property type="nucleotide sequence ID" value="NC_009767.1"/>
</dbReference>
<dbReference type="InterPro" id="IPR031329">
    <property type="entry name" value="NEUT/ALK_ceramidase_N"/>
</dbReference>
<evidence type="ECO:0000313" key="3">
    <source>
        <dbReference type="Proteomes" id="UP000000263"/>
    </source>
</evidence>
<dbReference type="EMBL" id="CP000804">
    <property type="protein sequence ID" value="ABU59887.1"/>
    <property type="molecule type" value="Genomic_DNA"/>
</dbReference>
<sequence>MARRLHAGVARTDITPPPGIAHAGWGAQTHQRAAGVDLPLWATALALSDGIETVVIVDIDLVYLWDAEAPGVMRAVEQATGLPSSHIRLAYTHTHSGPINGATWSSWVKEGAEMTPAYDAILEHHIAGVARQALQRMRPVRIAAGSGEARINVNRRFRRPEDGMVVCGRNWDGPVDHQVQVVRLDDLEGAPLAVIVNYACHPITVGPDCDLITPDYPGVMKRVVEQSTGATCLFLQGAAGDLGPIQGVARGGLAEYRRLGSILGHEVSRIWWELEPWRRRERYAGTLESGAPLAIYQDERLPDLDTTLRVGVREVQLPLKQFAPAAELAAAAAQHIERLNRLRAEGGDTEDIRTETMLAKRAGMRADLARRNEGHTYRSVTLQTFAIGNQIALPAVPGEPFCEIGRRVKVGSPFPYTLFSGYANIGWAYIPTADAYPLGGYEIEITPFAPEAADILVDASLTLLRDMLPERR</sequence>